<organism evidence="2 3">
    <name type="scientific">Dickeya zeae</name>
    <dbReference type="NCBI Taxonomy" id="204042"/>
    <lineage>
        <taxon>Bacteria</taxon>
        <taxon>Pseudomonadati</taxon>
        <taxon>Pseudomonadota</taxon>
        <taxon>Gammaproteobacteria</taxon>
        <taxon>Enterobacterales</taxon>
        <taxon>Pectobacteriaceae</taxon>
        <taxon>Dickeya</taxon>
    </lineage>
</organism>
<dbReference type="EMBL" id="CP033622">
    <property type="protein sequence ID" value="QIZ52921.1"/>
    <property type="molecule type" value="Genomic_DNA"/>
</dbReference>
<dbReference type="RefSeq" id="WP_168363826.1">
    <property type="nucleotide sequence ID" value="NZ_CP033622.1"/>
</dbReference>
<evidence type="ECO:0000313" key="2">
    <source>
        <dbReference type="EMBL" id="QIZ52921.1"/>
    </source>
</evidence>
<sequence>MKILSFAKFLMIPLMIFCSSAYSSSEPSVVQMVAGNDNARTIEAAFHHLVAKHDKEISSLGLSDNQLNSIVYARPSWVHNFGRFCTVREFISVLFDIQNMQSIRTIRDGKYIGFKIKFKGNPSMGFALYKDGDEFFLNSLVDDDGITSAVDAKEEAIVFSSFYSILVNVAMNNGFKG</sequence>
<evidence type="ECO:0000256" key="1">
    <source>
        <dbReference type="SAM" id="SignalP"/>
    </source>
</evidence>
<proteinExistence type="predicted"/>
<keyword evidence="1" id="KW-0732">Signal</keyword>
<feature type="chain" id="PRO_5041985955" evidence="1">
    <location>
        <begin position="24"/>
        <end position="177"/>
    </location>
</feature>
<evidence type="ECO:0000313" key="3">
    <source>
        <dbReference type="Proteomes" id="UP000500801"/>
    </source>
</evidence>
<name>A0AAE6Z2B7_9GAMM</name>
<reference evidence="2 3" key="1">
    <citation type="submission" date="2018-11" db="EMBL/GenBank/DDBJ databases">
        <title>Complete genome sequence of Dickeya zeae strain CE1 infecting Canna edulis Ker-Gawl. in China.</title>
        <authorList>
            <person name="Zhang J."/>
            <person name="Lin B."/>
            <person name="Shen H."/>
            <person name="Jiang S."/>
            <person name="Pu X."/>
            <person name="Sun D."/>
        </authorList>
    </citation>
    <scope>NUCLEOTIDE SEQUENCE [LARGE SCALE GENOMIC DNA]</scope>
    <source>
        <strain evidence="2 3">CE1</strain>
    </source>
</reference>
<accession>A0AAE6Z2B7</accession>
<dbReference type="Proteomes" id="UP000500801">
    <property type="component" value="Chromosome"/>
</dbReference>
<protein>
    <submittedName>
        <fullName evidence="2">Uncharacterized protein</fullName>
    </submittedName>
</protein>
<gene>
    <name evidence="2" type="ORF">DWG24_20345</name>
</gene>
<dbReference type="AlphaFoldDB" id="A0AAE6Z2B7"/>
<feature type="signal peptide" evidence="1">
    <location>
        <begin position="1"/>
        <end position="23"/>
    </location>
</feature>